<gene>
    <name evidence="1" type="ORF">MRB53_034336</name>
</gene>
<dbReference type="Proteomes" id="UP001234297">
    <property type="component" value="Chromosome 11"/>
</dbReference>
<sequence length="100" mass="11292">MEMIWGEDCLEFRPERWISEQGVLTTFQHTNKVMVFIVGPRSCLGRDVSFTQMKAVVAALVYNFQLQVLQDQVVSPKIAVVPHMKNGLMVKVRERAAAAA</sequence>
<evidence type="ECO:0000313" key="2">
    <source>
        <dbReference type="Proteomes" id="UP001234297"/>
    </source>
</evidence>
<dbReference type="EMBL" id="CM056819">
    <property type="protein sequence ID" value="KAJ8625806.1"/>
    <property type="molecule type" value="Genomic_DNA"/>
</dbReference>
<reference evidence="1 2" key="1">
    <citation type="journal article" date="2022" name="Hortic Res">
        <title>A haplotype resolved chromosomal level avocado genome allows analysis of novel avocado genes.</title>
        <authorList>
            <person name="Nath O."/>
            <person name="Fletcher S.J."/>
            <person name="Hayward A."/>
            <person name="Shaw L.M."/>
            <person name="Masouleh A.K."/>
            <person name="Furtado A."/>
            <person name="Henry R.J."/>
            <person name="Mitter N."/>
        </authorList>
    </citation>
    <scope>NUCLEOTIDE SEQUENCE [LARGE SCALE GENOMIC DNA]</scope>
    <source>
        <strain evidence="2">cv. Hass</strain>
    </source>
</reference>
<accession>A0ACC2KY42</accession>
<comment type="caution">
    <text evidence="1">The sequence shown here is derived from an EMBL/GenBank/DDBJ whole genome shotgun (WGS) entry which is preliminary data.</text>
</comment>
<evidence type="ECO:0000313" key="1">
    <source>
        <dbReference type="EMBL" id="KAJ8625806.1"/>
    </source>
</evidence>
<proteinExistence type="predicted"/>
<name>A0ACC2KY42_PERAE</name>
<organism evidence="1 2">
    <name type="scientific">Persea americana</name>
    <name type="common">Avocado</name>
    <dbReference type="NCBI Taxonomy" id="3435"/>
    <lineage>
        <taxon>Eukaryota</taxon>
        <taxon>Viridiplantae</taxon>
        <taxon>Streptophyta</taxon>
        <taxon>Embryophyta</taxon>
        <taxon>Tracheophyta</taxon>
        <taxon>Spermatophyta</taxon>
        <taxon>Magnoliopsida</taxon>
        <taxon>Magnoliidae</taxon>
        <taxon>Laurales</taxon>
        <taxon>Lauraceae</taxon>
        <taxon>Persea</taxon>
    </lineage>
</organism>
<keyword evidence="2" id="KW-1185">Reference proteome</keyword>
<protein>
    <submittedName>
        <fullName evidence="1">Uncharacterized protein</fullName>
    </submittedName>
</protein>